<keyword evidence="2" id="KW-0812">Transmembrane</keyword>
<dbReference type="EMBL" id="GG738882">
    <property type="protein sequence ID" value="EFC42048.1"/>
    <property type="molecule type" value="Genomic_DNA"/>
</dbReference>
<dbReference type="VEuPathDB" id="AmoebaDB:NAEGRDRAFT_50751"/>
<feature type="transmembrane region" description="Helical" evidence="2">
    <location>
        <begin position="46"/>
        <end position="68"/>
    </location>
</feature>
<organism evidence="4">
    <name type="scientific">Naegleria gruberi</name>
    <name type="common">Amoeba</name>
    <dbReference type="NCBI Taxonomy" id="5762"/>
    <lineage>
        <taxon>Eukaryota</taxon>
        <taxon>Discoba</taxon>
        <taxon>Heterolobosea</taxon>
        <taxon>Tetramitia</taxon>
        <taxon>Eutetramitia</taxon>
        <taxon>Vahlkampfiidae</taxon>
        <taxon>Naegleria</taxon>
    </lineage>
</organism>
<feature type="region of interest" description="Disordered" evidence="1">
    <location>
        <begin position="431"/>
        <end position="478"/>
    </location>
</feature>
<dbReference type="Proteomes" id="UP000006671">
    <property type="component" value="Unassembled WGS sequence"/>
</dbReference>
<dbReference type="InterPro" id="IPR029787">
    <property type="entry name" value="Nucleotide_cyclase"/>
</dbReference>
<sequence length="769" mass="87701">MTRVKPTSSPEKSYPIEEQNQLLESTSQSSFEKDESKPSFFSSIKFLLMLMISLLVLISVIVLSVIWISTFSSSIAEQSTKVREEDFSKIVSFIERTLQDVLLVVESVKAQLYNDFNYLDPISLERHTYKTFKVVKNYLRQVVLAVYIGYPDGSNYGMVNLGDSAQYFNTTLGLDQYFWECRDIASNEYCNRTVEPNVVIPPFTSNYVAQFASTNPGNPVVTLSYADPTMPQFVFLTTVSSFTNVGTIKPGDNFSFHFAFDMSVATVSNFLIEITKSVRGSTAFVIEKKTDFIIASDDPDAVVATWDNQGVIHRKTALDFGGDISVTGNIIYNRFKTFNEIACNTKQDLTTLIDFISIQRLCTNEGIDWPFNNLIQAFEMVSNMELENLHLYKTRFSEVKSLQTHFKSMIGRIKLYRRFIPPHLLMQLDGNSQKESTQESNNENHESSTAVSNSKREESMYSKSSRSHSDLRQSGKFGKQPTGNMFSLYLEKRKVTFVNTYMQGLNQWLLSINPNECVNILSDIFESVGQIARANNGQIGKFENETLSIHFNATNDQSNHQLKGVQMSSIVLAKLNSIKEGKLSKNSILKSHQALLNDFKFRIVAHCQSNLCGNVGSKQVMNFSVLGSHQYNTEVMIEIANRFDLDIVISEELFEKNNNQFQARYVDTKDMIEDDYYSSPLLASTQQVAYHARKIYELGESNDVTADEWMYELEAKEKKNRWLKYHQACELFFASQYPQAVQVLEEYLTEKKTSDSVAESFLDRIKHLL</sequence>
<evidence type="ECO:0000313" key="3">
    <source>
        <dbReference type="EMBL" id="EFC42048.1"/>
    </source>
</evidence>
<dbReference type="SUPFAM" id="SSF55073">
    <property type="entry name" value="Nucleotide cyclase"/>
    <property type="match status" value="1"/>
</dbReference>
<dbReference type="GeneID" id="8851591"/>
<dbReference type="AlphaFoldDB" id="D2VME7"/>
<proteinExistence type="predicted"/>
<evidence type="ECO:0000313" key="4">
    <source>
        <dbReference type="Proteomes" id="UP000006671"/>
    </source>
</evidence>
<evidence type="ECO:0000256" key="2">
    <source>
        <dbReference type="SAM" id="Phobius"/>
    </source>
</evidence>
<dbReference type="InParanoid" id="D2VME7"/>
<name>D2VME7_NAEGR</name>
<protein>
    <submittedName>
        <fullName evidence="3">Predicted protein</fullName>
    </submittedName>
</protein>
<dbReference type="KEGG" id="ngr:NAEGRDRAFT_50751"/>
<dbReference type="OrthoDB" id="10563663at2759"/>
<keyword evidence="2" id="KW-1133">Transmembrane helix</keyword>
<dbReference type="Gene3D" id="3.30.70.1230">
    <property type="entry name" value="Nucleotide cyclase"/>
    <property type="match status" value="1"/>
</dbReference>
<feature type="compositionally biased region" description="Polar residues" evidence="1">
    <location>
        <begin position="431"/>
        <end position="453"/>
    </location>
</feature>
<keyword evidence="4" id="KW-1185">Reference proteome</keyword>
<accession>D2VME7</accession>
<keyword evidence="2" id="KW-0472">Membrane</keyword>
<dbReference type="RefSeq" id="XP_002674792.1">
    <property type="nucleotide sequence ID" value="XM_002674746.1"/>
</dbReference>
<reference evidence="3 4" key="1">
    <citation type="journal article" date="2010" name="Cell">
        <title>The genome of Naegleria gruberi illuminates early eukaryotic versatility.</title>
        <authorList>
            <person name="Fritz-Laylin L.K."/>
            <person name="Prochnik S.E."/>
            <person name="Ginger M.L."/>
            <person name="Dacks J.B."/>
            <person name="Carpenter M.L."/>
            <person name="Field M.C."/>
            <person name="Kuo A."/>
            <person name="Paredez A."/>
            <person name="Chapman J."/>
            <person name="Pham J."/>
            <person name="Shu S."/>
            <person name="Neupane R."/>
            <person name="Cipriano M."/>
            <person name="Mancuso J."/>
            <person name="Tu H."/>
            <person name="Salamov A."/>
            <person name="Lindquist E."/>
            <person name="Shapiro H."/>
            <person name="Lucas S."/>
            <person name="Grigoriev I.V."/>
            <person name="Cande W.Z."/>
            <person name="Fulton C."/>
            <person name="Rokhsar D.S."/>
            <person name="Dawson S.C."/>
        </authorList>
    </citation>
    <scope>NUCLEOTIDE SEQUENCE [LARGE SCALE GENOMIC DNA]</scope>
    <source>
        <strain evidence="3 4">NEG-M</strain>
    </source>
</reference>
<evidence type="ECO:0000256" key="1">
    <source>
        <dbReference type="SAM" id="MobiDB-lite"/>
    </source>
</evidence>
<gene>
    <name evidence="3" type="ORF">NAEGRDRAFT_50751</name>
</gene>